<dbReference type="Pfam" id="PF10475">
    <property type="entry name" value="Vps54_N"/>
    <property type="match status" value="1"/>
</dbReference>
<dbReference type="GO" id="GO:0006896">
    <property type="term" value="P:Golgi to vacuole transport"/>
    <property type="evidence" value="ECO:0007669"/>
    <property type="project" value="TreeGrafter"/>
</dbReference>
<dbReference type="FunFam" id="1.20.1280.130:FF:000001">
    <property type="entry name" value="Vacuolar protein sorting-associated protein 54"/>
    <property type="match status" value="1"/>
</dbReference>
<evidence type="ECO:0000256" key="8">
    <source>
        <dbReference type="ARBA" id="ARBA00023054"/>
    </source>
</evidence>
<evidence type="ECO:0000256" key="7">
    <source>
        <dbReference type="ARBA" id="ARBA00023034"/>
    </source>
</evidence>
<reference evidence="12 13" key="2">
    <citation type="journal article" date="2023" name="Nucleic Acids Res.">
        <title>The hologenome of Daphnia magna reveals possible DNA methylation and microbiome-mediated evolution of the host genome.</title>
        <authorList>
            <person name="Chaturvedi A."/>
            <person name="Li X."/>
            <person name="Dhandapani V."/>
            <person name="Marshall H."/>
            <person name="Kissane S."/>
            <person name="Cuenca-Cambronero M."/>
            <person name="Asole G."/>
            <person name="Calvet F."/>
            <person name="Ruiz-Romero M."/>
            <person name="Marangio P."/>
            <person name="Guigo R."/>
            <person name="Rago D."/>
            <person name="Mirbahai L."/>
            <person name="Eastwood N."/>
            <person name="Colbourne J.K."/>
            <person name="Zhou J."/>
            <person name="Mallon E."/>
            <person name="Orsini L."/>
        </authorList>
    </citation>
    <scope>NUCLEOTIDE SEQUENCE [LARGE SCALE GENOMIC DNA]</scope>
    <source>
        <strain evidence="12">LRV0_1</strain>
    </source>
</reference>
<accession>A0A0P6I3K3</accession>
<evidence type="ECO:0000256" key="4">
    <source>
        <dbReference type="ARBA" id="ARBA00022448"/>
    </source>
</evidence>
<dbReference type="CTD" id="47942"/>
<dbReference type="Proteomes" id="UP001234178">
    <property type="component" value="Unassembled WGS sequence"/>
</dbReference>
<name>A0A0P6I3K3_9CRUS</name>
<dbReference type="AlphaFoldDB" id="A0A0P6I3K3"/>
<dbReference type="Pfam" id="PF07928">
    <property type="entry name" value="Vps54"/>
    <property type="match status" value="1"/>
</dbReference>
<evidence type="ECO:0000256" key="5">
    <source>
        <dbReference type="ARBA" id="ARBA00022553"/>
    </source>
</evidence>
<sequence>MALSKTTADPVNSLSSGSNSLTWKSCSYCLNKTFKTSAEFTKHLRDDHCSQEGGSFVCHYGYNGVCTSLPVEGVSDRDYEDHVMKHHTKAQDGGKESGILCGMTPSPLQGHLYRLSLLSDGPAWNVNAACQNMAAILNDPKKGKQKDFFTRTWGDGFIENTAIPESSLLPIVDEAYFTPYLKKISKRYKKSSKKSSMTSAIENIPTSSIPKPLDGNEGDLSAIPQAFLQPTFNLSQPDTFLKVFPFIRESGLSHVLGTGKTLQEKLSYYLDLIEMQIAHQISHKSDDFFQAVASHDAVREELGKALTAVKALRLKVKHVDVTHVQGSLKVLQCQVARQNYAMVYRKLKLMATVHQTQPTIQLLLSTSDFVGALDLIGTTQEVVQQELMSIHCFRYLSSQLKEMENLIESLLSNEFERLTTAELNRPLNEDILVTEEDRLIAVLYGMLRQRRYNFIELFKDEGLTAMKALMKQTIVEALAANDTDVERGSMLFEQLKHLNFVSWTNLMRRCMTSLVSLLNRIQAIHDIMAHVLATETSRQDEVVVTEDDRQRLQQSLKEMLESLCDSAHDQCGRLLSSRTKDGALLERVSSQEFVTLAKLIEAFVLDCQNISGHKAIGLKLAFQGQATRFVQKFHEERRSKLGAVLDSERWRQAEITPDIQETVDCFFRSIARPEIRPVSKAEEDRKDKIIVNGESYVVVGAALFFLPQLLEYCNCVDNLPTAAPDLLTRLVELLKTFNSRTCQLVLGAGALPLVGLKTISSRNLALASRSLQLIALFIPLLKDHFKERLAPKQKTMIKHFDQAHKDFTDHIVEIESKLLTLLIEMAESHLSTWEIKPPVPSLAFRAISKQMAKLHEAINPIWPSHDVQNFYSKFNVSLKKSLQHHIAKHGVQNNGGPQHGLVTSELIFYVSSLKSLNVLRDDETVEVFSKDLWNISR</sequence>
<dbReference type="GO" id="GO:0019905">
    <property type="term" value="F:syntaxin binding"/>
    <property type="evidence" value="ECO:0007669"/>
    <property type="project" value="TreeGrafter"/>
</dbReference>
<protein>
    <recommendedName>
        <fullName evidence="3">Vacuolar protein sorting-associated protein 54</fullName>
    </recommendedName>
</protein>
<dbReference type="PANTHER" id="PTHR12965">
    <property type="entry name" value="VACUOLAR PROTEIN SORTING 54"/>
    <property type="match status" value="1"/>
</dbReference>
<dbReference type="EMBL" id="GDIQ01011899">
    <property type="protein sequence ID" value="JAN82838.1"/>
    <property type="molecule type" value="Transcribed_RNA"/>
</dbReference>
<evidence type="ECO:0000259" key="10">
    <source>
        <dbReference type="Pfam" id="PF10475"/>
    </source>
</evidence>
<evidence type="ECO:0000256" key="1">
    <source>
        <dbReference type="ARBA" id="ARBA00004601"/>
    </source>
</evidence>
<keyword evidence="7" id="KW-0333">Golgi apparatus</keyword>
<keyword evidence="8" id="KW-0175">Coiled coil</keyword>
<evidence type="ECO:0000256" key="3">
    <source>
        <dbReference type="ARBA" id="ARBA00017665"/>
    </source>
</evidence>
<dbReference type="InterPro" id="IPR019515">
    <property type="entry name" value="VPS54_N"/>
</dbReference>
<dbReference type="GO" id="GO:0042147">
    <property type="term" value="P:retrograde transport, endosome to Golgi"/>
    <property type="evidence" value="ECO:0007669"/>
    <property type="project" value="InterPro"/>
</dbReference>
<evidence type="ECO:0000313" key="12">
    <source>
        <dbReference type="EMBL" id="KAK4021094.1"/>
    </source>
</evidence>
<dbReference type="OrthoDB" id="10259024at2759"/>
<proteinExistence type="inferred from homology"/>
<keyword evidence="13" id="KW-1185">Reference proteome</keyword>
<dbReference type="Gene3D" id="6.10.250.860">
    <property type="match status" value="1"/>
</dbReference>
<dbReference type="GO" id="GO:0005829">
    <property type="term" value="C:cytosol"/>
    <property type="evidence" value="ECO:0007669"/>
    <property type="project" value="GOC"/>
</dbReference>
<dbReference type="PANTHER" id="PTHR12965:SF0">
    <property type="entry name" value="VACUOLAR PROTEIN SORTING-ASSOCIATED PROTEIN 54"/>
    <property type="match status" value="1"/>
</dbReference>
<evidence type="ECO:0000313" key="11">
    <source>
        <dbReference type="EMBL" id="JAN82838.1"/>
    </source>
</evidence>
<feature type="domain" description="Vacuolar protein sorting-associated protein 54 N-terminal" evidence="10">
    <location>
        <begin position="263"/>
        <end position="417"/>
    </location>
</feature>
<reference evidence="11" key="1">
    <citation type="submission" date="2015-10" db="EMBL/GenBank/DDBJ databases">
        <title>EvidentialGene: Evidence-directed Construction of Complete mRNA Transcriptomes without Genomes.</title>
        <authorList>
            <person name="Gilbert D.G."/>
        </authorList>
    </citation>
    <scope>NUCLEOTIDE SEQUENCE</scope>
</reference>
<evidence type="ECO:0000256" key="6">
    <source>
        <dbReference type="ARBA" id="ARBA00022927"/>
    </source>
</evidence>
<dbReference type="EMBL" id="JAOYFB010000036">
    <property type="protein sequence ID" value="KAK4021094.1"/>
    <property type="molecule type" value="Genomic_DNA"/>
</dbReference>
<keyword evidence="6" id="KW-0653">Protein transport</keyword>
<organism evidence="11">
    <name type="scientific">Daphnia magna</name>
    <dbReference type="NCBI Taxonomy" id="35525"/>
    <lineage>
        <taxon>Eukaryota</taxon>
        <taxon>Metazoa</taxon>
        <taxon>Ecdysozoa</taxon>
        <taxon>Arthropoda</taxon>
        <taxon>Crustacea</taxon>
        <taxon>Branchiopoda</taxon>
        <taxon>Diplostraca</taxon>
        <taxon>Cladocera</taxon>
        <taxon>Anomopoda</taxon>
        <taxon>Daphniidae</taxon>
        <taxon>Daphnia</taxon>
    </lineage>
</organism>
<dbReference type="InterPro" id="IPR012501">
    <property type="entry name" value="Vps54_C"/>
</dbReference>
<feature type="domain" description="Vacuolar protein sorting-associated protein 54 C-terminal" evidence="9">
    <location>
        <begin position="694"/>
        <end position="822"/>
    </location>
</feature>
<dbReference type="GO" id="GO:0015031">
    <property type="term" value="P:protein transport"/>
    <property type="evidence" value="ECO:0007669"/>
    <property type="project" value="UniProtKB-KW"/>
</dbReference>
<evidence type="ECO:0000259" key="9">
    <source>
        <dbReference type="Pfam" id="PF07928"/>
    </source>
</evidence>
<keyword evidence="5" id="KW-0597">Phosphoprotein</keyword>
<gene>
    <name evidence="12" type="ORF">OUZ56_003025</name>
</gene>
<keyword evidence="4" id="KW-0813">Transport</keyword>
<evidence type="ECO:0000313" key="13">
    <source>
        <dbReference type="Proteomes" id="UP001234178"/>
    </source>
</evidence>
<dbReference type="InterPro" id="IPR039745">
    <property type="entry name" value="Vps54"/>
</dbReference>
<comment type="subcellular location">
    <subcellularLocation>
        <location evidence="1">Golgi apparatus</location>
        <location evidence="1">trans-Golgi network</location>
    </subcellularLocation>
</comment>
<dbReference type="GO" id="GO:0000938">
    <property type="term" value="C:GARP complex"/>
    <property type="evidence" value="ECO:0007669"/>
    <property type="project" value="InterPro"/>
</dbReference>
<comment type="similarity">
    <text evidence="2">Belongs to the VPS54 family.</text>
</comment>
<evidence type="ECO:0000256" key="2">
    <source>
        <dbReference type="ARBA" id="ARBA00009150"/>
    </source>
</evidence>
<dbReference type="Gene3D" id="1.20.1280.130">
    <property type="match status" value="1"/>
</dbReference>